<reference evidence="3" key="1">
    <citation type="journal article" date="2019" name="Int. J. Syst. Evol. Microbiol.">
        <title>The Global Catalogue of Microorganisms (GCM) 10K type strain sequencing project: providing services to taxonomists for standard genome sequencing and annotation.</title>
        <authorList>
            <consortium name="The Broad Institute Genomics Platform"/>
            <consortium name="The Broad Institute Genome Sequencing Center for Infectious Disease"/>
            <person name="Wu L."/>
            <person name="Ma J."/>
        </authorList>
    </citation>
    <scope>NUCLEOTIDE SEQUENCE [LARGE SCALE GENOMIC DNA]</scope>
    <source>
        <strain evidence="3">JCM 17657</strain>
    </source>
</reference>
<keyword evidence="3" id="KW-1185">Reference proteome</keyword>
<gene>
    <name evidence="2" type="ORF">GCM10023257_70760</name>
</gene>
<comment type="caution">
    <text evidence="2">The sequence shown here is derived from an EMBL/GenBank/DDBJ whole genome shotgun (WGS) entry which is preliminary data.</text>
</comment>
<accession>A0ABP9IY91</accession>
<evidence type="ECO:0000313" key="3">
    <source>
        <dbReference type="Proteomes" id="UP001500610"/>
    </source>
</evidence>
<protein>
    <submittedName>
        <fullName evidence="2">Uncharacterized protein</fullName>
    </submittedName>
</protein>
<organism evidence="2 3">
    <name type="scientific">Streptomyces hyderabadensis</name>
    <dbReference type="NCBI Taxonomy" id="598549"/>
    <lineage>
        <taxon>Bacteria</taxon>
        <taxon>Bacillati</taxon>
        <taxon>Actinomycetota</taxon>
        <taxon>Actinomycetes</taxon>
        <taxon>Kitasatosporales</taxon>
        <taxon>Streptomycetaceae</taxon>
        <taxon>Streptomyces</taxon>
    </lineage>
</organism>
<evidence type="ECO:0000256" key="1">
    <source>
        <dbReference type="SAM" id="MobiDB-lite"/>
    </source>
</evidence>
<dbReference type="Proteomes" id="UP001500610">
    <property type="component" value="Unassembled WGS sequence"/>
</dbReference>
<name>A0ABP9IY91_9ACTN</name>
<proteinExistence type="predicted"/>
<dbReference type="EMBL" id="BAABIV010000037">
    <property type="protein sequence ID" value="GAA5012892.1"/>
    <property type="molecule type" value="Genomic_DNA"/>
</dbReference>
<sequence length="90" mass="9418">MLLRNLVGAGRQSCSVSLPGPATPDDAVPPTVHGEGRRRRTVSRIEAGRFSGRSDTGYDLREFSNAGYRSACAAGSGASTVSTTSQCSER</sequence>
<feature type="region of interest" description="Disordered" evidence="1">
    <location>
        <begin position="7"/>
        <end position="51"/>
    </location>
</feature>
<evidence type="ECO:0000313" key="2">
    <source>
        <dbReference type="EMBL" id="GAA5012892.1"/>
    </source>
</evidence>